<feature type="domain" description="HTH merR-type" evidence="2">
    <location>
        <begin position="17"/>
        <end position="86"/>
    </location>
</feature>
<dbReference type="PATRIC" id="fig|1284240.4.peg.5281"/>
<gene>
    <name evidence="3" type="ORF">H074_25987</name>
</gene>
<dbReference type="AlphaFoldDB" id="M2Z343"/>
<sequence>MGVGEVSGRSGLQTEGSWTPGMVAEKLGISPVTLRTWAARYGVGPSLRADGRHRRYSDADVRRLQYMQRLIQRGIRAREAAAAAFSDGEDAVPEVPAGRRTGELERAAEDLEFASIAALLDETLDALGAAGTWTEVLLPILRNLDARWLRGDVCFESEWALATEVSLALQRYVGRFAKVPSERAVLIACCPDERHSLPVEVLCASMVEVGIPAIYLGQMVPGETMTGMASKLDPLLVVLWSMSASTVDHLLCQRLQRRGFEVVVAGPGWEGLNGHGAVWVNDLAEALDLAAERLKT</sequence>
<dbReference type="GO" id="GO:0003700">
    <property type="term" value="F:DNA-binding transcription factor activity"/>
    <property type="evidence" value="ECO:0007669"/>
    <property type="project" value="InterPro"/>
</dbReference>
<dbReference type="Gene3D" id="3.40.50.280">
    <property type="entry name" value="Cobalamin-binding domain"/>
    <property type="match status" value="1"/>
</dbReference>
<dbReference type="GO" id="GO:0046872">
    <property type="term" value="F:metal ion binding"/>
    <property type="evidence" value="ECO:0007669"/>
    <property type="project" value="InterPro"/>
</dbReference>
<dbReference type="OrthoDB" id="9800334at2"/>
<dbReference type="InterPro" id="IPR009061">
    <property type="entry name" value="DNA-bd_dom_put_sf"/>
</dbReference>
<evidence type="ECO:0000259" key="2">
    <source>
        <dbReference type="PROSITE" id="PS50937"/>
    </source>
</evidence>
<dbReference type="SUPFAM" id="SSF52242">
    <property type="entry name" value="Cobalamin (vitamin B12)-binding domain"/>
    <property type="match status" value="1"/>
</dbReference>
<dbReference type="PANTHER" id="PTHR30204">
    <property type="entry name" value="REDOX-CYCLING DRUG-SENSING TRANSCRIPTIONAL ACTIVATOR SOXR"/>
    <property type="match status" value="1"/>
</dbReference>
<name>M2Z343_9PSEU</name>
<dbReference type="SUPFAM" id="SSF46955">
    <property type="entry name" value="Putative DNA-binding domain"/>
    <property type="match status" value="1"/>
</dbReference>
<dbReference type="Gene3D" id="1.10.1660.10">
    <property type="match status" value="1"/>
</dbReference>
<evidence type="ECO:0000313" key="4">
    <source>
        <dbReference type="Proteomes" id="UP000054226"/>
    </source>
</evidence>
<dbReference type="EMBL" id="AOHO01000068">
    <property type="protein sequence ID" value="EME55024.1"/>
    <property type="molecule type" value="Genomic_DNA"/>
</dbReference>
<reference evidence="3 4" key="1">
    <citation type="journal article" date="2013" name="Genome Announc.">
        <title>Draft Genome Sequence of Amycolatopsis decaplanina Strain DSM 44594T.</title>
        <authorList>
            <person name="Kaur N."/>
            <person name="Kumar S."/>
            <person name="Bala M."/>
            <person name="Raghava G.P."/>
            <person name="Mayilraj S."/>
        </authorList>
    </citation>
    <scope>NUCLEOTIDE SEQUENCE [LARGE SCALE GENOMIC DNA]</scope>
    <source>
        <strain evidence="3 4">DSM 44594</strain>
    </source>
</reference>
<dbReference type="RefSeq" id="WP_007033022.1">
    <property type="nucleotide sequence ID" value="NZ_AOHO01000068.1"/>
</dbReference>
<evidence type="ECO:0000313" key="3">
    <source>
        <dbReference type="EMBL" id="EME55024.1"/>
    </source>
</evidence>
<dbReference type="InterPro" id="IPR000551">
    <property type="entry name" value="MerR-type_HTH_dom"/>
</dbReference>
<dbReference type="PROSITE" id="PS50937">
    <property type="entry name" value="HTH_MERR_2"/>
    <property type="match status" value="1"/>
</dbReference>
<proteinExistence type="predicted"/>
<dbReference type="InterPro" id="IPR036724">
    <property type="entry name" value="Cobalamin-bd_sf"/>
</dbReference>
<evidence type="ECO:0000256" key="1">
    <source>
        <dbReference type="ARBA" id="ARBA00023125"/>
    </source>
</evidence>
<protein>
    <submittedName>
        <fullName evidence="3">MerR family transcriptional regulator</fullName>
    </submittedName>
</protein>
<keyword evidence="4" id="KW-1185">Reference proteome</keyword>
<accession>M2Z343</accession>
<dbReference type="PANTHER" id="PTHR30204:SF97">
    <property type="entry name" value="MERR FAMILY REGULATORY PROTEIN"/>
    <property type="match status" value="1"/>
</dbReference>
<comment type="caution">
    <text evidence="3">The sequence shown here is derived from an EMBL/GenBank/DDBJ whole genome shotgun (WGS) entry which is preliminary data.</text>
</comment>
<dbReference type="GO" id="GO:0003677">
    <property type="term" value="F:DNA binding"/>
    <property type="evidence" value="ECO:0007669"/>
    <property type="project" value="UniProtKB-KW"/>
</dbReference>
<dbReference type="GO" id="GO:0031419">
    <property type="term" value="F:cobalamin binding"/>
    <property type="evidence" value="ECO:0007669"/>
    <property type="project" value="InterPro"/>
</dbReference>
<dbReference type="SMART" id="SM00422">
    <property type="entry name" value="HTH_MERR"/>
    <property type="match status" value="1"/>
</dbReference>
<dbReference type="InterPro" id="IPR047057">
    <property type="entry name" value="MerR_fam"/>
</dbReference>
<keyword evidence="1" id="KW-0238">DNA-binding</keyword>
<organism evidence="3 4">
    <name type="scientific">Amycolatopsis decaplanina DSM 44594</name>
    <dbReference type="NCBI Taxonomy" id="1284240"/>
    <lineage>
        <taxon>Bacteria</taxon>
        <taxon>Bacillati</taxon>
        <taxon>Actinomycetota</taxon>
        <taxon>Actinomycetes</taxon>
        <taxon>Pseudonocardiales</taxon>
        <taxon>Pseudonocardiaceae</taxon>
        <taxon>Amycolatopsis</taxon>
    </lineage>
</organism>
<dbReference type="Proteomes" id="UP000054226">
    <property type="component" value="Unassembled WGS sequence"/>
</dbReference>
<dbReference type="Pfam" id="PF13411">
    <property type="entry name" value="MerR_1"/>
    <property type="match status" value="1"/>
</dbReference>